<proteinExistence type="predicted"/>
<feature type="transmembrane region" description="Helical" evidence="1">
    <location>
        <begin position="37"/>
        <end position="55"/>
    </location>
</feature>
<name>A0A8E1WHW8_9HYPH</name>
<keyword evidence="1" id="KW-0472">Membrane</keyword>
<dbReference type="Proteomes" id="UP000598227">
    <property type="component" value="Unassembled WGS sequence"/>
</dbReference>
<organism evidence="2 4">
    <name type="scientific">Aminobacter carboxidus</name>
    <dbReference type="NCBI Taxonomy" id="376165"/>
    <lineage>
        <taxon>Bacteria</taxon>
        <taxon>Pseudomonadati</taxon>
        <taxon>Pseudomonadota</taxon>
        <taxon>Alphaproteobacteria</taxon>
        <taxon>Hyphomicrobiales</taxon>
        <taxon>Phyllobacteriaceae</taxon>
        <taxon>Aminobacter</taxon>
    </lineage>
</organism>
<keyword evidence="5" id="KW-1185">Reference proteome</keyword>
<keyword evidence="1" id="KW-1133">Transmembrane helix</keyword>
<dbReference type="AlphaFoldDB" id="A0A8E1WHW8"/>
<evidence type="ECO:0000313" key="4">
    <source>
        <dbReference type="Proteomes" id="UP000532373"/>
    </source>
</evidence>
<evidence type="ECO:0000256" key="1">
    <source>
        <dbReference type="SAM" id="Phobius"/>
    </source>
</evidence>
<accession>A0A8E1WHW8</accession>
<sequence>MIKGSMSKALSLIILAIMAIQLVKPLGLPGLRQRRDFWKLAVLALAAISITALLGH</sequence>
<dbReference type="EMBL" id="JACZEP010000002">
    <property type="protein sequence ID" value="MBE1204889.1"/>
    <property type="molecule type" value="Genomic_DNA"/>
</dbReference>
<evidence type="ECO:0000313" key="3">
    <source>
        <dbReference type="EMBL" id="MBE1204889.1"/>
    </source>
</evidence>
<reference evidence="3 5" key="2">
    <citation type="submission" date="2020-09" db="EMBL/GenBank/DDBJ databases">
        <title>Draft Genome Sequence of Aminobacter carboxidus type strain DSM 1086, a soil Gram-negative carboxydobacterium.</title>
        <authorList>
            <person name="Turrini P."/>
            <person name="Tescari M."/>
            <person name="Artuso I."/>
            <person name="Lugli G.A."/>
            <person name="Frangipani E."/>
            <person name="Ventura M."/>
            <person name="Visca P."/>
        </authorList>
    </citation>
    <scope>NUCLEOTIDE SEQUENCE [LARGE SCALE GENOMIC DNA]</scope>
    <source>
        <strain evidence="3 5">DSM 1086</strain>
    </source>
</reference>
<dbReference type="EMBL" id="JACHGI010000015">
    <property type="protein sequence ID" value="MBB6469290.1"/>
    <property type="molecule type" value="Genomic_DNA"/>
</dbReference>
<comment type="caution">
    <text evidence="2">The sequence shown here is derived from an EMBL/GenBank/DDBJ whole genome shotgun (WGS) entry which is preliminary data.</text>
</comment>
<dbReference type="Proteomes" id="UP000532373">
    <property type="component" value="Unassembled WGS sequence"/>
</dbReference>
<evidence type="ECO:0000313" key="5">
    <source>
        <dbReference type="Proteomes" id="UP000598227"/>
    </source>
</evidence>
<keyword evidence="1" id="KW-0812">Transmembrane</keyword>
<gene>
    <name evidence="2" type="ORF">HNQ96_005179</name>
    <name evidence="3" type="ORF">IHE39_11380</name>
</gene>
<protein>
    <submittedName>
        <fullName evidence="2">Uncharacterized protein</fullName>
    </submittedName>
</protein>
<evidence type="ECO:0000313" key="2">
    <source>
        <dbReference type="EMBL" id="MBB6469290.1"/>
    </source>
</evidence>
<reference evidence="2 4" key="1">
    <citation type="submission" date="2020-08" db="EMBL/GenBank/DDBJ databases">
        <title>Genomic Encyclopedia of Type Strains, Phase IV (KMG-IV): sequencing the most valuable type-strain genomes for metagenomic binning, comparative biology and taxonomic classification.</title>
        <authorList>
            <person name="Goeker M."/>
        </authorList>
    </citation>
    <scope>NUCLEOTIDE SEQUENCE [LARGE SCALE GENOMIC DNA]</scope>
    <source>
        <strain evidence="2 4">DSM 17454</strain>
    </source>
</reference>
<dbReference type="RefSeq" id="WP_184772673.1">
    <property type="nucleotide sequence ID" value="NZ_JACHGI010000015.1"/>
</dbReference>